<accession>A0A0G4HZB4</accession>
<protein>
    <recommendedName>
        <fullName evidence="2">F-box domain-containing protein</fullName>
    </recommendedName>
</protein>
<proteinExistence type="predicted"/>
<organism evidence="1">
    <name type="scientific">Chromera velia CCMP2878</name>
    <dbReference type="NCBI Taxonomy" id="1169474"/>
    <lineage>
        <taxon>Eukaryota</taxon>
        <taxon>Sar</taxon>
        <taxon>Alveolata</taxon>
        <taxon>Colpodellida</taxon>
        <taxon>Chromeraceae</taxon>
        <taxon>Chromera</taxon>
    </lineage>
</organism>
<evidence type="ECO:0008006" key="2">
    <source>
        <dbReference type="Google" id="ProtNLM"/>
    </source>
</evidence>
<sequence length="454" mass="50082">MALQTSLLLNTPLFAPDQERRFTTSLVRDFSGPLELLSLSAVCKAFRLLCSSADLIRLVHAGKNRDPPDLRRPYEERHIADWNEAAREFGKLLTVRIERLEKAAGEGEEALEDVQTLTTVGRAMVKHYAPHGILGGYWAALPPGLPLLIQRAVGTWMRRSPQFAMWAARLLVDASFDRLADYEFYEGFDPSEFRRRNDTLPPPPADCLLLCVGRALRAPDGGRAASVLLTNLTMAERWASFSVGLAIAHRVHGGEKSVLAQSICHLLTNFESDCNTATEVLTVLCSVICDIHTAWTVVDAGLVPQIVQIWKNGKESPNAFLALVAGALLLELRSELHPTTGRDMTNGLNFQMGLNTSRAASARLVTELRAEGMWEGGDAGDLTGIPLTCAAIVSQLDSVREQKGLEPVQLIPYDREHPESLDTFSVCEEWRNSKIRMTTMVEHGTENAIVCKTD</sequence>
<name>A0A0G4HZB4_9ALVE</name>
<dbReference type="AlphaFoldDB" id="A0A0G4HZB4"/>
<reference evidence="1" key="1">
    <citation type="submission" date="2014-11" db="EMBL/GenBank/DDBJ databases">
        <authorList>
            <person name="Otto D Thomas"/>
            <person name="Naeem Raeece"/>
        </authorList>
    </citation>
    <scope>NUCLEOTIDE SEQUENCE</scope>
</reference>
<gene>
    <name evidence="1" type="ORF">Cvel_9671</name>
</gene>
<dbReference type="VEuPathDB" id="CryptoDB:Cvel_9671"/>
<evidence type="ECO:0000313" key="1">
    <source>
        <dbReference type="EMBL" id="CEM49886.1"/>
    </source>
</evidence>
<dbReference type="EMBL" id="CDMZ01004485">
    <property type="protein sequence ID" value="CEM49886.1"/>
    <property type="molecule type" value="Genomic_DNA"/>
</dbReference>